<dbReference type="PANTHER" id="PTHR45694:SF18">
    <property type="entry name" value="GLUTAREDOXIN-1-RELATED"/>
    <property type="match status" value="1"/>
</dbReference>
<proteinExistence type="predicted"/>
<feature type="domain" description="Glutaredoxin" evidence="3">
    <location>
        <begin position="50"/>
        <end position="113"/>
    </location>
</feature>
<evidence type="ECO:0000256" key="2">
    <source>
        <dbReference type="ARBA" id="ARBA00023284"/>
    </source>
</evidence>
<dbReference type="STRING" id="68775.A0A5C3MBD0"/>
<dbReference type="InterPro" id="IPR036249">
    <property type="entry name" value="Thioredoxin-like_sf"/>
</dbReference>
<gene>
    <name evidence="4" type="ORF">BDQ12DRAFT_732911</name>
</gene>
<dbReference type="Proteomes" id="UP000308652">
    <property type="component" value="Unassembled WGS sequence"/>
</dbReference>
<protein>
    <recommendedName>
        <fullName evidence="3">Glutaredoxin domain-containing protein</fullName>
    </recommendedName>
</protein>
<dbReference type="EMBL" id="ML213593">
    <property type="protein sequence ID" value="TFK42207.1"/>
    <property type="molecule type" value="Genomic_DNA"/>
</dbReference>
<dbReference type="OrthoDB" id="418495at2759"/>
<dbReference type="PRINTS" id="PR00160">
    <property type="entry name" value="GLUTAREDOXIN"/>
</dbReference>
<dbReference type="Pfam" id="PF00462">
    <property type="entry name" value="Glutaredoxin"/>
    <property type="match status" value="1"/>
</dbReference>
<keyword evidence="1" id="KW-1015">Disulfide bond</keyword>
<dbReference type="PROSITE" id="PS00195">
    <property type="entry name" value="GLUTAREDOXIN_1"/>
    <property type="match status" value="1"/>
</dbReference>
<keyword evidence="2" id="KW-0676">Redox-active center</keyword>
<dbReference type="SUPFAM" id="SSF52833">
    <property type="entry name" value="Thioredoxin-like"/>
    <property type="match status" value="1"/>
</dbReference>
<accession>A0A5C3MBD0</accession>
<dbReference type="AlphaFoldDB" id="A0A5C3MBD0"/>
<organism evidence="4 5">
    <name type="scientific">Crucibulum laeve</name>
    <dbReference type="NCBI Taxonomy" id="68775"/>
    <lineage>
        <taxon>Eukaryota</taxon>
        <taxon>Fungi</taxon>
        <taxon>Dikarya</taxon>
        <taxon>Basidiomycota</taxon>
        <taxon>Agaricomycotina</taxon>
        <taxon>Agaricomycetes</taxon>
        <taxon>Agaricomycetidae</taxon>
        <taxon>Agaricales</taxon>
        <taxon>Agaricineae</taxon>
        <taxon>Nidulariaceae</taxon>
        <taxon>Crucibulum</taxon>
    </lineage>
</organism>
<keyword evidence="5" id="KW-1185">Reference proteome</keyword>
<reference evidence="4 5" key="1">
    <citation type="journal article" date="2019" name="Nat. Ecol. Evol.">
        <title>Megaphylogeny resolves global patterns of mushroom evolution.</title>
        <authorList>
            <person name="Varga T."/>
            <person name="Krizsan K."/>
            <person name="Foldi C."/>
            <person name="Dima B."/>
            <person name="Sanchez-Garcia M."/>
            <person name="Sanchez-Ramirez S."/>
            <person name="Szollosi G.J."/>
            <person name="Szarkandi J.G."/>
            <person name="Papp V."/>
            <person name="Albert L."/>
            <person name="Andreopoulos W."/>
            <person name="Angelini C."/>
            <person name="Antonin V."/>
            <person name="Barry K.W."/>
            <person name="Bougher N.L."/>
            <person name="Buchanan P."/>
            <person name="Buyck B."/>
            <person name="Bense V."/>
            <person name="Catcheside P."/>
            <person name="Chovatia M."/>
            <person name="Cooper J."/>
            <person name="Damon W."/>
            <person name="Desjardin D."/>
            <person name="Finy P."/>
            <person name="Geml J."/>
            <person name="Haridas S."/>
            <person name="Hughes K."/>
            <person name="Justo A."/>
            <person name="Karasinski D."/>
            <person name="Kautmanova I."/>
            <person name="Kiss B."/>
            <person name="Kocsube S."/>
            <person name="Kotiranta H."/>
            <person name="LaButti K.M."/>
            <person name="Lechner B.E."/>
            <person name="Liimatainen K."/>
            <person name="Lipzen A."/>
            <person name="Lukacs Z."/>
            <person name="Mihaltcheva S."/>
            <person name="Morgado L.N."/>
            <person name="Niskanen T."/>
            <person name="Noordeloos M.E."/>
            <person name="Ohm R.A."/>
            <person name="Ortiz-Santana B."/>
            <person name="Ovrebo C."/>
            <person name="Racz N."/>
            <person name="Riley R."/>
            <person name="Savchenko A."/>
            <person name="Shiryaev A."/>
            <person name="Soop K."/>
            <person name="Spirin V."/>
            <person name="Szebenyi C."/>
            <person name="Tomsovsky M."/>
            <person name="Tulloss R.E."/>
            <person name="Uehling J."/>
            <person name="Grigoriev I.V."/>
            <person name="Vagvolgyi C."/>
            <person name="Papp T."/>
            <person name="Martin F.M."/>
            <person name="Miettinen O."/>
            <person name="Hibbett D.S."/>
            <person name="Nagy L.G."/>
        </authorList>
    </citation>
    <scope>NUCLEOTIDE SEQUENCE [LARGE SCALE GENOMIC DNA]</scope>
    <source>
        <strain evidence="4 5">CBS 166.37</strain>
    </source>
</reference>
<dbReference type="GO" id="GO:0015038">
    <property type="term" value="F:glutathione disulfide oxidoreductase activity"/>
    <property type="evidence" value="ECO:0007669"/>
    <property type="project" value="TreeGrafter"/>
</dbReference>
<evidence type="ECO:0000259" key="3">
    <source>
        <dbReference type="Pfam" id="PF00462"/>
    </source>
</evidence>
<dbReference type="PROSITE" id="PS51354">
    <property type="entry name" value="GLUTAREDOXIN_2"/>
    <property type="match status" value="1"/>
</dbReference>
<name>A0A5C3MBD0_9AGAR</name>
<dbReference type="PANTHER" id="PTHR45694">
    <property type="entry name" value="GLUTAREDOXIN 2"/>
    <property type="match status" value="1"/>
</dbReference>
<dbReference type="InterPro" id="IPR011767">
    <property type="entry name" value="GLR_AS"/>
</dbReference>
<dbReference type="InterPro" id="IPR002109">
    <property type="entry name" value="Glutaredoxin"/>
</dbReference>
<evidence type="ECO:0000256" key="1">
    <source>
        <dbReference type="ARBA" id="ARBA00023157"/>
    </source>
</evidence>
<evidence type="ECO:0000313" key="5">
    <source>
        <dbReference type="Proteomes" id="UP000308652"/>
    </source>
</evidence>
<evidence type="ECO:0000313" key="4">
    <source>
        <dbReference type="EMBL" id="TFK42207.1"/>
    </source>
</evidence>
<dbReference type="GO" id="GO:0005737">
    <property type="term" value="C:cytoplasm"/>
    <property type="evidence" value="ECO:0007669"/>
    <property type="project" value="TreeGrafter"/>
</dbReference>
<dbReference type="Gene3D" id="3.40.30.10">
    <property type="entry name" value="Glutaredoxin"/>
    <property type="match status" value="1"/>
</dbReference>
<sequence>MLSYLSSLFSSRIPTALYSNRLASTAATASGSQTMSIAERVEKSIADNKVTIFTKAGCPYCTATKNLFTNDYPDETVNFVEVPERERMDWKAYMSDKTGEDTFPSIWINQKAISGGNSGIQSLHRNGKLATLLKDE</sequence>
<dbReference type="InterPro" id="IPR014025">
    <property type="entry name" value="Glutaredoxin_subgr"/>
</dbReference>
<dbReference type="GO" id="GO:0034599">
    <property type="term" value="P:cellular response to oxidative stress"/>
    <property type="evidence" value="ECO:0007669"/>
    <property type="project" value="TreeGrafter"/>
</dbReference>